<feature type="transmembrane region" description="Helical" evidence="1">
    <location>
        <begin position="57"/>
        <end position="79"/>
    </location>
</feature>
<accession>A0ABV6DSD5</accession>
<evidence type="ECO:0000313" key="3">
    <source>
        <dbReference type="Proteomes" id="UP001589776"/>
    </source>
</evidence>
<keyword evidence="1" id="KW-0472">Membrane</keyword>
<dbReference type="RefSeq" id="WP_377473013.1">
    <property type="nucleotide sequence ID" value="NZ_JBHLWN010000098.1"/>
</dbReference>
<name>A0ABV6DSD5_9BACL</name>
<protein>
    <submittedName>
        <fullName evidence="2">DUF5345 family protein</fullName>
    </submittedName>
</protein>
<keyword evidence="3" id="KW-1185">Reference proteome</keyword>
<feature type="transmembrane region" description="Helical" evidence="1">
    <location>
        <begin position="85"/>
        <end position="103"/>
    </location>
</feature>
<evidence type="ECO:0000256" key="1">
    <source>
        <dbReference type="SAM" id="Phobius"/>
    </source>
</evidence>
<sequence>MSMTPDGNDKLAQEEEVIQRLREGLASLERIEPTFTPPLDWFETQVRDARRRRRSRLLRDLALLWSAGLLLLGVLYLLINRAPVAFVALQGAAGLAPLLLALLRRGGRGEEARHGME</sequence>
<keyword evidence="1" id="KW-1133">Transmembrane helix</keyword>
<organism evidence="2 3">
    <name type="scientific">Paenibacillus chartarius</name>
    <dbReference type="NCBI Taxonomy" id="747481"/>
    <lineage>
        <taxon>Bacteria</taxon>
        <taxon>Bacillati</taxon>
        <taxon>Bacillota</taxon>
        <taxon>Bacilli</taxon>
        <taxon>Bacillales</taxon>
        <taxon>Paenibacillaceae</taxon>
        <taxon>Paenibacillus</taxon>
    </lineage>
</organism>
<reference evidence="2 3" key="1">
    <citation type="submission" date="2024-09" db="EMBL/GenBank/DDBJ databases">
        <authorList>
            <person name="Sun Q."/>
            <person name="Mori K."/>
        </authorList>
    </citation>
    <scope>NUCLEOTIDE SEQUENCE [LARGE SCALE GENOMIC DNA]</scope>
    <source>
        <strain evidence="2 3">CCM 7759</strain>
    </source>
</reference>
<comment type="caution">
    <text evidence="2">The sequence shown here is derived from an EMBL/GenBank/DDBJ whole genome shotgun (WGS) entry which is preliminary data.</text>
</comment>
<proteinExistence type="predicted"/>
<dbReference type="InterPro" id="IPR035238">
    <property type="entry name" value="DUF5345"/>
</dbReference>
<dbReference type="Pfam" id="PF17280">
    <property type="entry name" value="DUF5345"/>
    <property type="match status" value="1"/>
</dbReference>
<dbReference type="Proteomes" id="UP001589776">
    <property type="component" value="Unassembled WGS sequence"/>
</dbReference>
<keyword evidence="1" id="KW-0812">Transmembrane</keyword>
<dbReference type="EMBL" id="JBHLWN010000098">
    <property type="protein sequence ID" value="MFC0215563.1"/>
    <property type="molecule type" value="Genomic_DNA"/>
</dbReference>
<gene>
    <name evidence="2" type="ORF">ACFFK0_24515</name>
</gene>
<evidence type="ECO:0000313" key="2">
    <source>
        <dbReference type="EMBL" id="MFC0215563.1"/>
    </source>
</evidence>